<dbReference type="GO" id="GO:0033745">
    <property type="term" value="F:L-methionine-(R)-S-oxide reductase activity"/>
    <property type="evidence" value="ECO:0007669"/>
    <property type="project" value="TreeGrafter"/>
</dbReference>
<dbReference type="RefSeq" id="WP_031505158.1">
    <property type="nucleotide sequence ID" value="NC_022795.1"/>
</dbReference>
<feature type="domain" description="GAF" evidence="2">
    <location>
        <begin position="178"/>
        <end position="315"/>
    </location>
</feature>
<evidence type="ECO:0000259" key="2">
    <source>
        <dbReference type="SMART" id="SM00065"/>
    </source>
</evidence>
<evidence type="ECO:0000313" key="3">
    <source>
        <dbReference type="EMBL" id="AJC73775.1"/>
    </source>
</evidence>
<protein>
    <submittedName>
        <fullName evidence="3">Histidine kinase</fullName>
    </submittedName>
</protein>
<keyword evidence="4" id="KW-1185">Reference proteome</keyword>
<dbReference type="InterPro" id="IPR003018">
    <property type="entry name" value="GAF"/>
</dbReference>
<dbReference type="EMBL" id="CP007141">
    <property type="protein sequence ID" value="AJC73775.1"/>
    <property type="molecule type" value="Genomic_DNA"/>
</dbReference>
<dbReference type="PANTHER" id="PTHR21021:SF15">
    <property type="entry name" value="FREE METHIONINE-R-SULFOXIDE REDUCTASE"/>
    <property type="match status" value="1"/>
</dbReference>
<dbReference type="Proteomes" id="UP000077469">
    <property type="component" value="Chromosome"/>
</dbReference>
<dbReference type="InterPro" id="IPR029016">
    <property type="entry name" value="GAF-like_dom_sf"/>
</dbReference>
<proteinExistence type="inferred from homology"/>
<dbReference type="AlphaFoldDB" id="A0A0X1KR32"/>
<evidence type="ECO:0000313" key="4">
    <source>
        <dbReference type="Proteomes" id="UP000077469"/>
    </source>
</evidence>
<dbReference type="Pfam" id="PF13185">
    <property type="entry name" value="GAF_2"/>
    <property type="match status" value="1"/>
</dbReference>
<dbReference type="OrthoDB" id="9796252at2"/>
<organism evidence="3 4">
    <name type="scientific">Pseudothermotoga hypogea DSM 11164 = NBRC 106472</name>
    <dbReference type="NCBI Taxonomy" id="1123384"/>
    <lineage>
        <taxon>Bacteria</taxon>
        <taxon>Thermotogati</taxon>
        <taxon>Thermotogota</taxon>
        <taxon>Thermotogae</taxon>
        <taxon>Thermotogales</taxon>
        <taxon>Thermotogaceae</taxon>
        <taxon>Pseudothermotoga</taxon>
    </lineage>
</organism>
<name>A0A0X1KR32_9THEM</name>
<dbReference type="KEGG" id="phy:AJ81_05705"/>
<dbReference type="SUPFAM" id="SSF55781">
    <property type="entry name" value="GAF domain-like"/>
    <property type="match status" value="1"/>
</dbReference>
<dbReference type="InterPro" id="IPR051330">
    <property type="entry name" value="Phosphatase_reg/MetRdx"/>
</dbReference>
<sequence>MRKVVQNIADDFFEILRYDKNRWFEYWKIYRAKNEPLIDEYEKTLNLSEEWIVTLLKNMERRNLDRLMQYWHSISHEQKYHCSKLITAKHELFELSREEFVIVLTGLLGVKDWVAVKGKREWVIMIDLLSLWNNKKLDELAYVAYQAALGFKRGERYGDYVPKEELFARLWNRIEEALAHEELEKTMEQVCRILYENVPHYNWVGFYLTDPSKRDELVLGPFVGEPTEHVRIPFGRGICGQAAERRVTFVVQDVSKETNYLSCSPKVESEIVVPIVVNGEVLGELDIDSHVLNSFDENDRNFLERICEKISQKVRMKG</sequence>
<gene>
    <name evidence="3" type="ORF">AJ81_05705</name>
</gene>
<dbReference type="STRING" id="1123384.AJ81_05705"/>
<accession>A0A0X1KR32</accession>
<dbReference type="GO" id="GO:0016301">
    <property type="term" value="F:kinase activity"/>
    <property type="evidence" value="ECO:0007669"/>
    <property type="project" value="UniProtKB-KW"/>
</dbReference>
<keyword evidence="3" id="KW-0808">Transferase</keyword>
<evidence type="ECO:0000256" key="1">
    <source>
        <dbReference type="ARBA" id="ARBA00038454"/>
    </source>
</evidence>
<dbReference type="GO" id="GO:0005829">
    <property type="term" value="C:cytosol"/>
    <property type="evidence" value="ECO:0007669"/>
    <property type="project" value="TreeGrafter"/>
</dbReference>
<dbReference type="PaxDb" id="1123384-AJ81_05705"/>
<dbReference type="SMART" id="SM00065">
    <property type="entry name" value="GAF"/>
    <property type="match status" value="1"/>
</dbReference>
<dbReference type="Gene3D" id="3.30.450.40">
    <property type="match status" value="1"/>
</dbReference>
<reference evidence="3 4" key="1">
    <citation type="submission" date="2014-01" db="EMBL/GenBank/DDBJ databases">
        <title>Genome sequencing of Thermotog hypogea.</title>
        <authorList>
            <person name="Zhang X."/>
            <person name="Alvare G."/>
            <person name="Fristensky B."/>
            <person name="Chen L."/>
            <person name="Suen T."/>
            <person name="Chen Q."/>
            <person name="Ma K."/>
        </authorList>
    </citation>
    <scope>NUCLEOTIDE SEQUENCE [LARGE SCALE GENOMIC DNA]</scope>
    <source>
        <strain evidence="3 4">DSM 11164</strain>
    </source>
</reference>
<dbReference type="PATRIC" id="fig|1123384.7.peg.1130"/>
<dbReference type="PANTHER" id="PTHR21021">
    <property type="entry name" value="GAF/PUTATIVE CYTOSKELETAL PROTEIN"/>
    <property type="match status" value="1"/>
</dbReference>
<comment type="similarity">
    <text evidence="1">Belongs to the free Met sulfoxide reductase family.</text>
</comment>
<keyword evidence="3" id="KW-0418">Kinase</keyword>